<gene>
    <name evidence="7" type="ORF">BN46_1008</name>
    <name evidence="8" type="ORF">HMPREF9719_01228</name>
</gene>
<feature type="domain" description="Enoyl reductase (ER)" evidence="6">
    <location>
        <begin position="7"/>
        <end position="342"/>
    </location>
</feature>
<comment type="similarity">
    <text evidence="5">Belongs to the zinc-containing alcohol dehydrogenase family.</text>
</comment>
<dbReference type="InterPro" id="IPR013154">
    <property type="entry name" value="ADH-like_N"/>
</dbReference>
<dbReference type="GO" id="GO:0004022">
    <property type="term" value="F:alcohol dehydrogenase (NAD+) activity"/>
    <property type="evidence" value="ECO:0007669"/>
    <property type="project" value="UniProtKB-EC"/>
</dbReference>
<evidence type="ECO:0000313" key="8">
    <source>
        <dbReference type="EMBL" id="EJZ81853.1"/>
    </source>
</evidence>
<sequence length="346" mass="36101">MRAVVNAAKDTIEIQDRPIPEIAADEVLLKVAGAGLCHSDLSILGRGDERLIGDILGHEVSGVVEAVGESVADYRPGDAAIVSLVLSCGHCRECLRGRQNQCREIANRKVSAPLSPGIGRDGGMAEYIAVKEQHLDPLGGLSPRDAAPLSDAALTSMHAVNSVRDRLDSDATVLLLGLGGLGHVALQILAATTGARIIAADTDGRKVDYAAEHGADLALVSGKDTAERVLKETDGWGADVVLDFVGIEPTVETTKACIATGGQVRLVGIGGGTIDYGPRTNGLPWGVNVERAYGGNRSDMREVLALAQAGKISLELTHYDLEDAKEAFDDLANGRIQGRAVLVPGA</sequence>
<dbReference type="PANTHER" id="PTHR43401:SF4">
    <property type="entry name" value="D-ARABINOSE 1-DEHYDROGENASE (NADP(+))"/>
    <property type="match status" value="1"/>
</dbReference>
<comment type="cofactor">
    <cofactor evidence="1 5">
        <name>Zn(2+)</name>
        <dbReference type="ChEBI" id="CHEBI:29105"/>
    </cofactor>
</comment>
<evidence type="ECO:0000256" key="1">
    <source>
        <dbReference type="ARBA" id="ARBA00001947"/>
    </source>
</evidence>
<keyword evidence="4 7" id="KW-0560">Oxidoreductase</keyword>
<dbReference type="InterPro" id="IPR020843">
    <property type="entry name" value="ER"/>
</dbReference>
<reference evidence="7 10" key="1">
    <citation type="journal article" date="2012" name="J. Bacteriol.">
        <title>Draft Genome Sequence of Turicella otitidis ATCC 51513, Isolated from Middle Ear Fluid from a Child with Otitis Media.</title>
        <authorList>
            <person name="Brinkrolf K."/>
            <person name="Schneider J."/>
            <person name="Knecht M."/>
            <person name="Ruckert C."/>
            <person name="Tauch A."/>
        </authorList>
    </citation>
    <scope>NUCLEOTIDE SEQUENCE [LARGE SCALE GENOMIC DNA]</scope>
    <source>
        <strain evidence="7 10">ATCC 51513</strain>
    </source>
</reference>
<evidence type="ECO:0000256" key="4">
    <source>
        <dbReference type="ARBA" id="ARBA00023002"/>
    </source>
</evidence>
<evidence type="ECO:0000313" key="7">
    <source>
        <dbReference type="EMBL" id="CCI83736.1"/>
    </source>
</evidence>
<keyword evidence="2 5" id="KW-0479">Metal-binding</keyword>
<dbReference type="STRING" id="29321.AAV33_02435"/>
<dbReference type="InterPro" id="IPR011032">
    <property type="entry name" value="GroES-like_sf"/>
</dbReference>
<comment type="caution">
    <text evidence="7">The sequence shown here is derived from an EMBL/GenBank/DDBJ whole genome shotgun (WGS) entry which is preliminary data.</text>
</comment>
<evidence type="ECO:0000313" key="10">
    <source>
        <dbReference type="Proteomes" id="UP000011016"/>
    </source>
</evidence>
<dbReference type="GO" id="GO:0008270">
    <property type="term" value="F:zinc ion binding"/>
    <property type="evidence" value="ECO:0007669"/>
    <property type="project" value="InterPro"/>
</dbReference>
<dbReference type="SUPFAM" id="SSF51735">
    <property type="entry name" value="NAD(P)-binding Rossmann-fold domains"/>
    <property type="match status" value="1"/>
</dbReference>
<organism evidence="7 10">
    <name type="scientific">Corynebacterium otitidis ATCC 51513</name>
    <dbReference type="NCBI Taxonomy" id="883169"/>
    <lineage>
        <taxon>Bacteria</taxon>
        <taxon>Bacillati</taxon>
        <taxon>Actinomycetota</taxon>
        <taxon>Actinomycetes</taxon>
        <taxon>Mycobacteriales</taxon>
        <taxon>Corynebacteriaceae</taxon>
        <taxon>Corynebacterium</taxon>
    </lineage>
</organism>
<dbReference type="EC" id="1.1.1.1" evidence="7"/>
<evidence type="ECO:0000313" key="9">
    <source>
        <dbReference type="Proteomes" id="UP000006078"/>
    </source>
</evidence>
<proteinExistence type="inferred from homology"/>
<dbReference type="InterPro" id="IPR036291">
    <property type="entry name" value="NAD(P)-bd_dom_sf"/>
</dbReference>
<keyword evidence="9" id="KW-1185">Reference proteome</keyword>
<dbReference type="PANTHER" id="PTHR43401">
    <property type="entry name" value="L-THREONINE 3-DEHYDROGENASE"/>
    <property type="match status" value="1"/>
</dbReference>
<name>I7JW85_9CORY</name>
<keyword evidence="3 5" id="KW-0862">Zinc</keyword>
<dbReference type="OrthoDB" id="3567264at2"/>
<dbReference type="InterPro" id="IPR002328">
    <property type="entry name" value="ADH_Zn_CS"/>
</dbReference>
<dbReference type="Pfam" id="PF00107">
    <property type="entry name" value="ADH_zinc_N"/>
    <property type="match status" value="1"/>
</dbReference>
<evidence type="ECO:0000256" key="2">
    <source>
        <dbReference type="ARBA" id="ARBA00022723"/>
    </source>
</evidence>
<dbReference type="SUPFAM" id="SSF50129">
    <property type="entry name" value="GroES-like"/>
    <property type="match status" value="1"/>
</dbReference>
<dbReference type="Proteomes" id="UP000011016">
    <property type="component" value="Unassembled WGS sequence"/>
</dbReference>
<dbReference type="EMBL" id="CAJZ01000141">
    <property type="protein sequence ID" value="CCI83736.1"/>
    <property type="molecule type" value="Genomic_DNA"/>
</dbReference>
<dbReference type="AlphaFoldDB" id="I7JW85"/>
<dbReference type="Gene3D" id="3.40.50.720">
    <property type="entry name" value="NAD(P)-binding Rossmann-like Domain"/>
    <property type="match status" value="1"/>
</dbReference>
<dbReference type="RefSeq" id="WP_004601118.1">
    <property type="nucleotide sequence ID" value="NZ_HF541867.1"/>
</dbReference>
<protein>
    <submittedName>
        <fullName evidence="7">Oxidoreductase</fullName>
        <ecNumber evidence="7">1.1.1.1</ecNumber>
    </submittedName>
</protein>
<dbReference type="PROSITE" id="PS00059">
    <property type="entry name" value="ADH_ZINC"/>
    <property type="match status" value="1"/>
</dbReference>
<reference evidence="8 9" key="2">
    <citation type="submission" date="2012-08" db="EMBL/GenBank/DDBJ databases">
        <title>The Genome Sequence of Turicella otitidis ATCC 51513.</title>
        <authorList>
            <consortium name="The Broad Institute Genome Sequencing Platform"/>
            <person name="Earl A."/>
            <person name="Ward D."/>
            <person name="Feldgarden M."/>
            <person name="Gevers D."/>
            <person name="Huys G."/>
            <person name="Walker B."/>
            <person name="Young S.K."/>
            <person name="Zeng Q."/>
            <person name="Gargeya S."/>
            <person name="Fitzgerald M."/>
            <person name="Haas B."/>
            <person name="Abouelleil A."/>
            <person name="Alvarado L."/>
            <person name="Arachchi H.M."/>
            <person name="Berlin A.M."/>
            <person name="Chapman S.B."/>
            <person name="Goldberg J."/>
            <person name="Griggs A."/>
            <person name="Gujja S."/>
            <person name="Hansen M."/>
            <person name="Howarth C."/>
            <person name="Imamovic A."/>
            <person name="Larimer J."/>
            <person name="McCowen C."/>
            <person name="Montmayeur A."/>
            <person name="Murphy C."/>
            <person name="Neiman D."/>
            <person name="Pearson M."/>
            <person name="Priest M."/>
            <person name="Roberts A."/>
            <person name="Saif S."/>
            <person name="Shea T."/>
            <person name="Sisk P."/>
            <person name="Sykes S."/>
            <person name="Wortman J."/>
            <person name="Nusbaum C."/>
            <person name="Birren B."/>
        </authorList>
    </citation>
    <scope>NUCLEOTIDE SEQUENCE [LARGE SCALE GENOMIC DNA]</scope>
    <source>
        <strain evidence="8 9">ATCC 51513</strain>
    </source>
</reference>
<evidence type="ECO:0000259" key="6">
    <source>
        <dbReference type="SMART" id="SM00829"/>
    </source>
</evidence>
<dbReference type="EMBL" id="AHAE01000056">
    <property type="protein sequence ID" value="EJZ81853.1"/>
    <property type="molecule type" value="Genomic_DNA"/>
</dbReference>
<dbReference type="Gene3D" id="3.90.180.10">
    <property type="entry name" value="Medium-chain alcohol dehydrogenases, catalytic domain"/>
    <property type="match status" value="1"/>
</dbReference>
<dbReference type="Pfam" id="PF08240">
    <property type="entry name" value="ADH_N"/>
    <property type="match status" value="1"/>
</dbReference>
<dbReference type="PATRIC" id="fig|883169.3.peg.1184"/>
<dbReference type="eggNOG" id="COG1064">
    <property type="taxonomic scope" value="Bacteria"/>
</dbReference>
<evidence type="ECO:0000256" key="3">
    <source>
        <dbReference type="ARBA" id="ARBA00022833"/>
    </source>
</evidence>
<dbReference type="SMART" id="SM00829">
    <property type="entry name" value="PKS_ER"/>
    <property type="match status" value="1"/>
</dbReference>
<evidence type="ECO:0000256" key="5">
    <source>
        <dbReference type="RuleBase" id="RU361277"/>
    </source>
</evidence>
<dbReference type="InterPro" id="IPR013149">
    <property type="entry name" value="ADH-like_C"/>
</dbReference>
<dbReference type="Proteomes" id="UP000006078">
    <property type="component" value="Unassembled WGS sequence"/>
</dbReference>
<dbReference type="HOGENOM" id="CLU_026673_11_2_11"/>
<dbReference type="InterPro" id="IPR050129">
    <property type="entry name" value="Zn_alcohol_dh"/>
</dbReference>
<accession>I7JW85</accession>